<evidence type="ECO:0000313" key="2">
    <source>
        <dbReference type="EMBL" id="HAG1892264.1"/>
    </source>
</evidence>
<sequence length="370" mass="41501">MPERIAHRGYIHSPHLYQTTQGAGETGQVGSKVVRKAPGRIHNTFLRSGAAHFEEPSPSHRIQERSVEQRAHVRRVNSRPLPELHQGKNSRPLPELHQGENSRPLPELHQGENSRPLPPKLRVGPVGFGALSIGSGINVSAPWLTEETRHDLEKKYDISITPVRVCGKEIGYVFGQNSKDVGKIFLNCHGSGQNKVDFEKPVGVALKFIAPKNHALCVIEGERLLTKNIAKGHVLYKKPDEQIYAADSKNMLKNYYLCGFETDFDLGYHTDSTHCAKNVQKLKNKGTPVNLMVLNPHAEGIHLKDVIQGVNDTFRRMPELILSNCRGENENEKTAFTSYQFRGIGKTRDPEFVPNAEKRMAGNWTDKIHK</sequence>
<accession>A0A759KBR9</accession>
<dbReference type="EMBL" id="DAAXOJ010000008">
    <property type="protein sequence ID" value="HAG1892264.1"/>
    <property type="molecule type" value="Genomic_DNA"/>
</dbReference>
<gene>
    <name evidence="2" type="ORF">G8W59_004339</name>
</gene>
<reference evidence="2" key="1">
    <citation type="journal article" date="2018" name="Genome Biol.">
        <title>SKESA: strategic k-mer extension for scrupulous assemblies.</title>
        <authorList>
            <person name="Souvorov A."/>
            <person name="Agarwala R."/>
            <person name="Lipman D.J."/>
        </authorList>
    </citation>
    <scope>NUCLEOTIDE SEQUENCE</scope>
    <source>
        <strain evidence="2">MA.CK_94/00000542</strain>
    </source>
</reference>
<comment type="caution">
    <text evidence="2">The sequence shown here is derived from an EMBL/GenBank/DDBJ whole genome shotgun (WGS) entry which is preliminary data.</text>
</comment>
<feature type="region of interest" description="Disordered" evidence="1">
    <location>
        <begin position="48"/>
        <end position="120"/>
    </location>
</feature>
<dbReference type="AlphaFoldDB" id="A0A759KBR9"/>
<feature type="compositionally biased region" description="Basic and acidic residues" evidence="1">
    <location>
        <begin position="52"/>
        <end position="71"/>
    </location>
</feature>
<evidence type="ECO:0000256" key="1">
    <source>
        <dbReference type="SAM" id="MobiDB-lite"/>
    </source>
</evidence>
<reference evidence="2" key="2">
    <citation type="submission" date="2020-02" db="EMBL/GenBank/DDBJ databases">
        <authorList>
            <consortium name="NCBI Pathogen Detection Project"/>
        </authorList>
    </citation>
    <scope>NUCLEOTIDE SEQUENCE</scope>
    <source>
        <strain evidence="2">MA.CK_94/00000542</strain>
    </source>
</reference>
<proteinExistence type="predicted"/>
<name>A0A759KBR9_SALER</name>
<protein>
    <submittedName>
        <fullName evidence="2">Uncharacterized protein</fullName>
    </submittedName>
</protein>
<organism evidence="2">
    <name type="scientific">Salmonella enterica</name>
    <name type="common">Salmonella choleraesuis</name>
    <dbReference type="NCBI Taxonomy" id="28901"/>
    <lineage>
        <taxon>Bacteria</taxon>
        <taxon>Pseudomonadati</taxon>
        <taxon>Pseudomonadota</taxon>
        <taxon>Gammaproteobacteria</taxon>
        <taxon>Enterobacterales</taxon>
        <taxon>Enterobacteriaceae</taxon>
        <taxon>Salmonella</taxon>
    </lineage>
</organism>